<dbReference type="Proteomes" id="UP001595705">
    <property type="component" value="Unassembled WGS sequence"/>
</dbReference>
<sequence>MSQISSPPVCSLEARDFKERVAWIATLNARSLRGHRRQGATLILTYAGEAFPEVQEMVAREQDCCAFLRFDLRKAAETVELGITVPNGQEDNADALLAPFHAAQEASDASSCCGAC</sequence>
<protein>
    <submittedName>
        <fullName evidence="1">Uncharacterized protein</fullName>
    </submittedName>
</protein>
<gene>
    <name evidence="1" type="ORF">ACFONC_05255</name>
</gene>
<keyword evidence="2" id="KW-1185">Reference proteome</keyword>
<name>A0ABV7XIJ4_9GAMM</name>
<evidence type="ECO:0000313" key="1">
    <source>
        <dbReference type="EMBL" id="MFC3715556.1"/>
    </source>
</evidence>
<reference evidence="2" key="1">
    <citation type="journal article" date="2019" name="Int. J. Syst. Evol. Microbiol.">
        <title>The Global Catalogue of Microorganisms (GCM) 10K type strain sequencing project: providing services to taxonomists for standard genome sequencing and annotation.</title>
        <authorList>
            <consortium name="The Broad Institute Genomics Platform"/>
            <consortium name="The Broad Institute Genome Sequencing Center for Infectious Disease"/>
            <person name="Wu L."/>
            <person name="Ma J."/>
        </authorList>
    </citation>
    <scope>NUCLEOTIDE SEQUENCE [LARGE SCALE GENOMIC DNA]</scope>
    <source>
        <strain evidence="2">KCTC 42441</strain>
    </source>
</reference>
<proteinExistence type="predicted"/>
<dbReference type="RefSeq" id="WP_386742664.1">
    <property type="nucleotide sequence ID" value="NZ_JBHRYA010000003.1"/>
</dbReference>
<organism evidence="1 2">
    <name type="scientific">Luteimonas soli</name>
    <dbReference type="NCBI Taxonomy" id="1648966"/>
    <lineage>
        <taxon>Bacteria</taxon>
        <taxon>Pseudomonadati</taxon>
        <taxon>Pseudomonadota</taxon>
        <taxon>Gammaproteobacteria</taxon>
        <taxon>Lysobacterales</taxon>
        <taxon>Lysobacteraceae</taxon>
        <taxon>Luteimonas</taxon>
    </lineage>
</organism>
<accession>A0ABV7XIJ4</accession>
<dbReference type="EMBL" id="JBHRYA010000003">
    <property type="protein sequence ID" value="MFC3715556.1"/>
    <property type="molecule type" value="Genomic_DNA"/>
</dbReference>
<evidence type="ECO:0000313" key="2">
    <source>
        <dbReference type="Proteomes" id="UP001595705"/>
    </source>
</evidence>
<comment type="caution">
    <text evidence="1">The sequence shown here is derived from an EMBL/GenBank/DDBJ whole genome shotgun (WGS) entry which is preliminary data.</text>
</comment>